<comment type="caution">
    <text evidence="7">The sequence shown here is derived from an EMBL/GenBank/DDBJ whole genome shotgun (WGS) entry which is preliminary data.</text>
</comment>
<evidence type="ECO:0000256" key="3">
    <source>
        <dbReference type="ARBA" id="ARBA00023143"/>
    </source>
</evidence>
<dbReference type="HAMAP" id="MF_00724">
    <property type="entry name" value="FliE"/>
    <property type="match status" value="1"/>
</dbReference>
<keyword evidence="7" id="KW-0966">Cell projection</keyword>
<dbReference type="PANTHER" id="PTHR34653">
    <property type="match status" value="1"/>
</dbReference>
<sequence>MQGLGSTSATGSSTGAAAVTSPYTSGVTATTATSGTGTAAGVGAVGATGSSFAATLNSSLENVQRLQANASDLAVQAATGDLDDVHDYMIAAAKSSMATEVTVAIRNKALEAFNDIMRMQV</sequence>
<comment type="subcellular location">
    <subcellularLocation>
        <location evidence="1 4">Bacterial flagellum basal body</location>
    </subcellularLocation>
</comment>
<evidence type="ECO:0000313" key="8">
    <source>
        <dbReference type="Proteomes" id="UP000321234"/>
    </source>
</evidence>
<dbReference type="GO" id="GO:0003774">
    <property type="term" value="F:cytoskeletal motor activity"/>
    <property type="evidence" value="ECO:0007669"/>
    <property type="project" value="InterPro"/>
</dbReference>
<dbReference type="PRINTS" id="PR01006">
    <property type="entry name" value="FLGHOOKFLIE"/>
</dbReference>
<dbReference type="NCBIfam" id="TIGR00205">
    <property type="entry name" value="fliE"/>
    <property type="match status" value="1"/>
</dbReference>
<evidence type="ECO:0000256" key="1">
    <source>
        <dbReference type="ARBA" id="ARBA00004117"/>
    </source>
</evidence>
<keyword evidence="8" id="KW-1185">Reference proteome</keyword>
<dbReference type="GO" id="GO:0009425">
    <property type="term" value="C:bacterial-type flagellum basal body"/>
    <property type="evidence" value="ECO:0007669"/>
    <property type="project" value="UniProtKB-SubCell"/>
</dbReference>
<dbReference type="Proteomes" id="UP000321234">
    <property type="component" value="Unassembled WGS sequence"/>
</dbReference>
<keyword evidence="7" id="KW-0282">Flagellum</keyword>
<evidence type="ECO:0000256" key="2">
    <source>
        <dbReference type="ARBA" id="ARBA00009272"/>
    </source>
</evidence>
<accession>A0A5C8ZDE0</accession>
<evidence type="ECO:0000256" key="4">
    <source>
        <dbReference type="HAMAP-Rule" id="MF_00724"/>
    </source>
</evidence>
<dbReference type="EMBL" id="VKAC01000010">
    <property type="protein sequence ID" value="TXR55181.1"/>
    <property type="molecule type" value="Genomic_DNA"/>
</dbReference>
<dbReference type="GO" id="GO:0005198">
    <property type="term" value="F:structural molecule activity"/>
    <property type="evidence" value="ECO:0007669"/>
    <property type="project" value="UniProtKB-UniRule"/>
</dbReference>
<dbReference type="InterPro" id="IPR001624">
    <property type="entry name" value="FliE"/>
</dbReference>
<proteinExistence type="inferred from homology"/>
<gene>
    <name evidence="4 7" type="primary">fliE</name>
    <name evidence="7" type="ORF">FMM08_16380</name>
</gene>
<evidence type="ECO:0000256" key="5">
    <source>
        <dbReference type="NCBIfam" id="TIGR00205"/>
    </source>
</evidence>
<keyword evidence="3 4" id="KW-0975">Bacterial flagellum</keyword>
<dbReference type="AlphaFoldDB" id="A0A5C8ZDE0"/>
<dbReference type="OrthoDB" id="3268318at2"/>
<comment type="similarity">
    <text evidence="2 4">Belongs to the FliE family.</text>
</comment>
<protein>
    <recommendedName>
        <fullName evidence="4 5">Flagellar hook-basal body complex protein FliE</fullName>
    </recommendedName>
</protein>
<evidence type="ECO:0000256" key="6">
    <source>
        <dbReference type="SAM" id="MobiDB-lite"/>
    </source>
</evidence>
<name>A0A5C8ZDE0_9ACTN</name>
<organism evidence="7 8">
    <name type="scientific">Quadrisphaera setariae</name>
    <dbReference type="NCBI Taxonomy" id="2593304"/>
    <lineage>
        <taxon>Bacteria</taxon>
        <taxon>Bacillati</taxon>
        <taxon>Actinomycetota</taxon>
        <taxon>Actinomycetes</taxon>
        <taxon>Kineosporiales</taxon>
        <taxon>Kineosporiaceae</taxon>
        <taxon>Quadrisphaera</taxon>
    </lineage>
</organism>
<evidence type="ECO:0000313" key="7">
    <source>
        <dbReference type="EMBL" id="TXR55181.1"/>
    </source>
</evidence>
<dbReference type="Pfam" id="PF02049">
    <property type="entry name" value="FliE"/>
    <property type="match status" value="1"/>
</dbReference>
<feature type="region of interest" description="Disordered" evidence="6">
    <location>
        <begin position="1"/>
        <end position="21"/>
    </location>
</feature>
<dbReference type="PANTHER" id="PTHR34653:SF1">
    <property type="entry name" value="FLAGELLAR HOOK-BASAL BODY COMPLEX PROTEIN FLIE"/>
    <property type="match status" value="1"/>
</dbReference>
<keyword evidence="7" id="KW-0969">Cilium</keyword>
<reference evidence="7 8" key="1">
    <citation type="submission" date="2019-07" db="EMBL/GenBank/DDBJ databases">
        <title>Quadrisphaera sp. strain DD2A genome sequencing and assembly.</title>
        <authorList>
            <person name="Kim I."/>
        </authorList>
    </citation>
    <scope>NUCLEOTIDE SEQUENCE [LARGE SCALE GENOMIC DNA]</scope>
    <source>
        <strain evidence="7 8">DD2A</strain>
    </source>
</reference>
<dbReference type="GO" id="GO:0071973">
    <property type="term" value="P:bacterial-type flagellum-dependent cell motility"/>
    <property type="evidence" value="ECO:0007669"/>
    <property type="project" value="InterPro"/>
</dbReference>